<dbReference type="Pfam" id="PF13346">
    <property type="entry name" value="ABC2_membrane_5"/>
    <property type="match status" value="1"/>
</dbReference>
<feature type="transmembrane region" description="Helical" evidence="1">
    <location>
        <begin position="202"/>
        <end position="229"/>
    </location>
</feature>
<proteinExistence type="predicted"/>
<evidence type="ECO:0000313" key="3">
    <source>
        <dbReference type="Proteomes" id="UP001431693"/>
    </source>
</evidence>
<keyword evidence="3" id="KW-1185">Reference proteome</keyword>
<dbReference type="Proteomes" id="UP001431693">
    <property type="component" value="Unassembled WGS sequence"/>
</dbReference>
<protein>
    <submittedName>
        <fullName evidence="2">ABC-2 transporter permease</fullName>
    </submittedName>
</protein>
<name>A0ABT6ZJ51_9ACTN</name>
<sequence length="237" mass="24844">MSGIRAMVASDAMRSRGYVVQVAWMWVLIGVGVNLLQDGPIFALIAIPASTGFSMLLSSFGQDEAGDWQLFRLTTPLDRREVVWGRMAFVTLAVALSAAFAVVLALVSMAIGQWAGMEGLNLEGRGMSSWDVVWASLMLTVGGTLACGALMAPLAFKSGVQKSLRAMPLLFAGIVTLVAYLVSPGGPWGTAPMEAFGRLMDALGGVAGLGCLLLGVGVALWVLGGAVAARLYESRQF</sequence>
<feature type="transmembrane region" description="Helical" evidence="1">
    <location>
        <begin position="132"/>
        <end position="152"/>
    </location>
</feature>
<dbReference type="RefSeq" id="WP_283713810.1">
    <property type="nucleotide sequence ID" value="NZ_JASJEW010000007.1"/>
</dbReference>
<feature type="transmembrane region" description="Helical" evidence="1">
    <location>
        <begin position="82"/>
        <end position="112"/>
    </location>
</feature>
<dbReference type="InterPro" id="IPR025699">
    <property type="entry name" value="ABC2_memb-like"/>
</dbReference>
<feature type="transmembrane region" description="Helical" evidence="1">
    <location>
        <begin position="164"/>
        <end position="182"/>
    </location>
</feature>
<reference evidence="2" key="1">
    <citation type="submission" date="2023-05" db="EMBL/GenBank/DDBJ databases">
        <title>[olsenella] sp. nov., isolated from a pig farm feces dump.</title>
        <authorList>
            <person name="Chang Y.-H."/>
        </authorList>
    </citation>
    <scope>NUCLEOTIDE SEQUENCE</scope>
    <source>
        <strain evidence="2">YH-ols2217</strain>
    </source>
</reference>
<keyword evidence="1" id="KW-0812">Transmembrane</keyword>
<accession>A0ABT6ZJ51</accession>
<gene>
    <name evidence="2" type="ORF">QJ043_03115</name>
</gene>
<feature type="transmembrane region" description="Helical" evidence="1">
    <location>
        <begin position="17"/>
        <end position="35"/>
    </location>
</feature>
<organism evidence="2 3">
    <name type="scientific">Kribbibacterium absianum</name>
    <dbReference type="NCBI Taxonomy" id="3044210"/>
    <lineage>
        <taxon>Bacteria</taxon>
        <taxon>Bacillati</taxon>
        <taxon>Actinomycetota</taxon>
        <taxon>Coriobacteriia</taxon>
        <taxon>Coriobacteriales</taxon>
        <taxon>Kribbibacteriaceae</taxon>
        <taxon>Kribbibacterium</taxon>
    </lineage>
</organism>
<evidence type="ECO:0000256" key="1">
    <source>
        <dbReference type="SAM" id="Phobius"/>
    </source>
</evidence>
<evidence type="ECO:0000313" key="2">
    <source>
        <dbReference type="EMBL" id="MDJ1129076.1"/>
    </source>
</evidence>
<dbReference type="EMBL" id="JASJEX010000002">
    <property type="protein sequence ID" value="MDJ1129076.1"/>
    <property type="molecule type" value="Genomic_DNA"/>
</dbReference>
<feature type="transmembrane region" description="Helical" evidence="1">
    <location>
        <begin position="41"/>
        <end position="61"/>
    </location>
</feature>
<keyword evidence="1" id="KW-0472">Membrane</keyword>
<keyword evidence="1" id="KW-1133">Transmembrane helix</keyword>
<comment type="caution">
    <text evidence="2">The sequence shown here is derived from an EMBL/GenBank/DDBJ whole genome shotgun (WGS) entry which is preliminary data.</text>
</comment>